<dbReference type="SUPFAM" id="SSF88713">
    <property type="entry name" value="Glycoside hydrolase/deacetylase"/>
    <property type="match status" value="1"/>
</dbReference>
<evidence type="ECO:0000259" key="7">
    <source>
        <dbReference type="Pfam" id="PF09210"/>
    </source>
</evidence>
<evidence type="ECO:0000256" key="5">
    <source>
        <dbReference type="RuleBase" id="RU361196"/>
    </source>
</evidence>
<dbReference type="Pfam" id="PF03065">
    <property type="entry name" value="Glyco_hydro_57"/>
    <property type="match status" value="1"/>
</dbReference>
<dbReference type="InterPro" id="IPR028995">
    <property type="entry name" value="Glyco_hydro_57/38_cen_sf"/>
</dbReference>
<evidence type="ECO:0000256" key="3">
    <source>
        <dbReference type="PIRSR" id="PIRSR640042-1"/>
    </source>
</evidence>
<dbReference type="OrthoDB" id="9803279at2"/>
<dbReference type="InterPro" id="IPR027291">
    <property type="entry name" value="Glyco_hydro_38_N_sf"/>
</dbReference>
<dbReference type="PANTHER" id="PTHR41695">
    <property type="entry name" value="1,4-ALPHA-GLUCAN BRANCHING ENZYME RV3031-RELATED"/>
    <property type="match status" value="1"/>
</dbReference>
<feature type="binding site" evidence="4">
    <location>
        <position position="470"/>
    </location>
    <ligand>
        <name>substrate</name>
    </ligand>
</feature>
<gene>
    <name evidence="8" type="ORF">SAMN02745118_01071</name>
</gene>
<evidence type="ECO:0000259" key="6">
    <source>
        <dbReference type="Pfam" id="PF03065"/>
    </source>
</evidence>
<dbReference type="Proteomes" id="UP000190625">
    <property type="component" value="Unassembled WGS sequence"/>
</dbReference>
<evidence type="ECO:0000256" key="2">
    <source>
        <dbReference type="ARBA" id="ARBA00023277"/>
    </source>
</evidence>
<dbReference type="Gene3D" id="1.20.1430.10">
    <property type="entry name" value="Families 57/38 glycoside transferase, middle domain"/>
    <property type="match status" value="1"/>
</dbReference>
<evidence type="ECO:0000313" key="9">
    <source>
        <dbReference type="Proteomes" id="UP000190625"/>
    </source>
</evidence>
<keyword evidence="2 5" id="KW-0119">Carbohydrate metabolism</keyword>
<dbReference type="InterPro" id="IPR004300">
    <property type="entry name" value="Glyco_hydro_57_N"/>
</dbReference>
<reference evidence="9" key="1">
    <citation type="submission" date="2017-02" db="EMBL/GenBank/DDBJ databases">
        <authorList>
            <person name="Varghese N."/>
            <person name="Submissions S."/>
        </authorList>
    </citation>
    <scope>NUCLEOTIDE SEQUENCE [LARGE SCALE GENOMIC DNA]</scope>
    <source>
        <strain evidence="9">ATCC BAA-73</strain>
    </source>
</reference>
<dbReference type="STRING" id="142842.SAMN02745118_01071"/>
<dbReference type="PANTHER" id="PTHR41695:SF1">
    <property type="entry name" value="1,4-ALPHA-GLUCAN BRANCHING ENZYME TK1436"/>
    <property type="match status" value="1"/>
</dbReference>
<organism evidence="8 9">
    <name type="scientific">Selenihalanaerobacter shriftii</name>
    <dbReference type="NCBI Taxonomy" id="142842"/>
    <lineage>
        <taxon>Bacteria</taxon>
        <taxon>Bacillati</taxon>
        <taxon>Bacillota</taxon>
        <taxon>Clostridia</taxon>
        <taxon>Halanaerobiales</taxon>
        <taxon>Halobacteroidaceae</taxon>
        <taxon>Selenihalanaerobacter</taxon>
    </lineage>
</organism>
<dbReference type="InterPro" id="IPR011330">
    <property type="entry name" value="Glyco_hydro/deAcase_b/a-brl"/>
</dbReference>
<dbReference type="EMBL" id="FUWM01000008">
    <property type="protein sequence ID" value="SJZ51921.1"/>
    <property type="molecule type" value="Genomic_DNA"/>
</dbReference>
<dbReference type="RefSeq" id="WP_078809567.1">
    <property type="nucleotide sequence ID" value="NZ_FUWM01000008.1"/>
</dbReference>
<feature type="domain" description="Glycoside hydrolase family 57 N-terminal" evidence="6">
    <location>
        <begin position="10"/>
        <end position="402"/>
    </location>
</feature>
<dbReference type="GO" id="GO:0003844">
    <property type="term" value="F:1,4-alpha-glucan branching enzyme activity"/>
    <property type="evidence" value="ECO:0007669"/>
    <property type="project" value="InterPro"/>
</dbReference>
<evidence type="ECO:0000256" key="4">
    <source>
        <dbReference type="PIRSR" id="PIRSR640042-2"/>
    </source>
</evidence>
<dbReference type="GO" id="GO:0005576">
    <property type="term" value="C:extracellular region"/>
    <property type="evidence" value="ECO:0007669"/>
    <property type="project" value="TreeGrafter"/>
</dbReference>
<dbReference type="Pfam" id="PF09210">
    <property type="entry name" value="BE_C"/>
    <property type="match status" value="1"/>
</dbReference>
<dbReference type="InterPro" id="IPR015293">
    <property type="entry name" value="BE_C"/>
</dbReference>
<feature type="binding site" evidence="4">
    <location>
        <position position="410"/>
    </location>
    <ligand>
        <name>substrate</name>
    </ligand>
</feature>
<dbReference type="AlphaFoldDB" id="A0A1T4LBC3"/>
<dbReference type="SUPFAM" id="SSF88688">
    <property type="entry name" value="Families 57/38 glycoside transferase middle domain"/>
    <property type="match status" value="1"/>
</dbReference>
<evidence type="ECO:0000313" key="8">
    <source>
        <dbReference type="EMBL" id="SJZ51921.1"/>
    </source>
</evidence>
<evidence type="ECO:0000256" key="1">
    <source>
        <dbReference type="ARBA" id="ARBA00006821"/>
    </source>
</evidence>
<feature type="domain" description="1,4-alpha-glucan branching enzyme C-terminal" evidence="7">
    <location>
        <begin position="430"/>
        <end position="530"/>
    </location>
</feature>
<feature type="active site" description="Proton donor" evidence="3">
    <location>
        <position position="356"/>
    </location>
</feature>
<feature type="binding site" evidence="4">
    <location>
        <position position="244"/>
    </location>
    <ligand>
        <name>substrate</name>
    </ligand>
</feature>
<accession>A0A1T4LBC3</accession>
<feature type="binding site" evidence="4">
    <location>
        <position position="261"/>
    </location>
    <ligand>
        <name>substrate</name>
    </ligand>
</feature>
<protein>
    <submittedName>
        <fullName evidence="8">1,4-alpha-glucan branching enzyme</fullName>
    </submittedName>
</protein>
<comment type="similarity">
    <text evidence="1 5">Belongs to the glycosyl hydrolase 57 family.</text>
</comment>
<keyword evidence="9" id="KW-1185">Reference proteome</keyword>
<dbReference type="GO" id="GO:0030979">
    <property type="term" value="P:alpha-glucan biosynthetic process"/>
    <property type="evidence" value="ECO:0007669"/>
    <property type="project" value="InterPro"/>
</dbReference>
<feature type="active site" description="Nucleophile" evidence="3">
    <location>
        <position position="192"/>
    </location>
</feature>
<name>A0A1T4LBC3_9FIRM</name>
<dbReference type="Gene3D" id="3.20.110.10">
    <property type="entry name" value="Glycoside hydrolase 38, N terminal domain"/>
    <property type="match status" value="1"/>
</dbReference>
<dbReference type="CDD" id="cd10792">
    <property type="entry name" value="GH57N_AmyC_like"/>
    <property type="match status" value="1"/>
</dbReference>
<sequence length="537" mass="63311">MSEVKGYLSLVLHAHLPFVRHPDYEDFLEERWLYEAITETYIPLIEHFEQLHRDGINYKLTMSLSPSLISMLTDSLLQERYIKYINNLIELASKEITRTKDYEQINQTAKIYLNKFQCAKEIFVNKYNRNLVNAFKKFQDLGYLDIITCGATHGYLPLMKEYPEAVRAQIEFAIDNHKQHLGEAPAGIWLPECAYYPGLDKILELYEIRFFILDTHGILYATPRPKYGVFAPIYTPSGVAAFGRDRKSAKQVWSAQKGYPGDYNYREYYRDIGFDLPLDYIKSYISDEKIRTNTGIKYYKITGDNCELQDKEPYDYKIAREKAANHAEDFIFNRIKQIEDLSNLMDREPLILAPYDAELFGHWWYEGPDFLNFLIKKITNEQEVIELISPIEYLKMYPKNQVCQPPMCSWGANGYNDVWLDSSNDWIYRHLHQAVEKMVELATDYINPNKLTKRALNQAARELLLAQSSDWAFIMKTGTMVEYAIKRTKAHIHRFFNIYNQLKLKEIDEEWLSELEKKDNIFSNINYQVYSKHYTSK</sequence>
<dbReference type="InterPro" id="IPR037090">
    <property type="entry name" value="57_glycoside_trans_central"/>
</dbReference>
<dbReference type="InterPro" id="IPR040042">
    <property type="entry name" value="Branching_enz_MT3115-like"/>
</dbReference>
<proteinExistence type="inferred from homology"/>